<keyword evidence="1" id="KW-1133">Transmembrane helix</keyword>
<evidence type="ECO:0000256" key="1">
    <source>
        <dbReference type="SAM" id="Phobius"/>
    </source>
</evidence>
<evidence type="ECO:0000256" key="2">
    <source>
        <dbReference type="SAM" id="SignalP"/>
    </source>
</evidence>
<dbReference type="PANTHER" id="PTHR46995:SF6">
    <property type="entry name" value="POLLEN OLE E 1 ALLERGEN AND EXTENSIN FAMILY PROTEIN"/>
    <property type="match status" value="1"/>
</dbReference>
<proteinExistence type="evidence at transcript level"/>
<name>A5Y598_EUPPU</name>
<sequence length="248" mass="27025">MAPIIFLFLLATLLANPFSLLAHKPHISSRISVVGGVYCDTCSTKSFSKHSYFLPGVDVHIQCKFEANSARTAEQINFTVNRTTDKYGIYKLEIGNVDGIDCVDSTGIAFLCQATVLNNSNSACKVPQLRTTSDQITVKSKQDNHCIYSLNALSYKPRTINDSLCSQKNELENNNNNFSSPLNSSKFFFPFFSTFLLASLYYTSTMSFLPLSTLYLSSAAAFFAVPFSAVASAAGDFPAASSAGVQSR</sequence>
<protein>
    <submittedName>
        <fullName evidence="3">Uncharacterized protein</fullName>
    </submittedName>
</protein>
<dbReference type="PANTHER" id="PTHR46995">
    <property type="entry name" value="OS09G0508200 PROTEIN"/>
    <property type="match status" value="1"/>
</dbReference>
<evidence type="ECO:0000313" key="3">
    <source>
        <dbReference type="EMBL" id="ABO43960.1"/>
    </source>
</evidence>
<feature type="transmembrane region" description="Helical" evidence="1">
    <location>
        <begin position="187"/>
        <end position="203"/>
    </location>
</feature>
<feature type="signal peptide" evidence="2">
    <location>
        <begin position="1"/>
        <end position="22"/>
    </location>
</feature>
<dbReference type="Pfam" id="PF01190">
    <property type="entry name" value="Pollen_Ole_e_1"/>
    <property type="match status" value="1"/>
</dbReference>
<accession>A5Y598</accession>
<dbReference type="AlphaFoldDB" id="A5Y598"/>
<keyword evidence="2" id="KW-0732">Signal</keyword>
<keyword evidence="1" id="KW-0472">Membrane</keyword>
<gene>
    <name evidence="3" type="ORF">Ep60</name>
</gene>
<organism evidence="3">
    <name type="scientific">Euphorbia pulcherrima</name>
    <name type="common">Poinsettia</name>
    <name type="synonym">Poinsettia pulcherrima</name>
    <dbReference type="NCBI Taxonomy" id="37495"/>
    <lineage>
        <taxon>Eukaryota</taxon>
        <taxon>Viridiplantae</taxon>
        <taxon>Streptophyta</taxon>
        <taxon>Embryophyta</taxon>
        <taxon>Tracheophyta</taxon>
        <taxon>Spermatophyta</taxon>
        <taxon>Magnoliopsida</taxon>
        <taxon>eudicotyledons</taxon>
        <taxon>Gunneridae</taxon>
        <taxon>Pentapetalae</taxon>
        <taxon>rosids</taxon>
        <taxon>fabids</taxon>
        <taxon>Malpighiales</taxon>
        <taxon>Euphorbiaceae</taxon>
        <taxon>Euphorbioideae</taxon>
        <taxon>Euphorbieae</taxon>
        <taxon>Euphorbia</taxon>
        <taxon>Euphorbia subgen. Chamaesyce</taxon>
        <taxon>Euphorbia sect. Poinsettia</taxon>
        <taxon>Euphorbia subsect. Stormieae</taxon>
    </lineage>
</organism>
<reference evidence="3" key="1">
    <citation type="submission" date="2006-11" db="EMBL/GenBank/DDBJ databases">
        <title>A branch-inducing phytoplasma in Euphorbia pulcherrima associated with changes in expression of host genes.</title>
        <authorList>
            <person name="Nicolaisen M."/>
            <person name="Horvath D."/>
        </authorList>
    </citation>
    <scope>NUCLEOTIDE SEQUENCE</scope>
</reference>
<feature type="transmembrane region" description="Helical" evidence="1">
    <location>
        <begin position="215"/>
        <end position="234"/>
    </location>
</feature>
<dbReference type="EMBL" id="EF151162">
    <property type="protein sequence ID" value="ABO43960.1"/>
    <property type="molecule type" value="mRNA"/>
</dbReference>
<keyword evidence="1" id="KW-0812">Transmembrane</keyword>
<feature type="chain" id="PRO_5002687692" evidence="2">
    <location>
        <begin position="23"/>
        <end position="248"/>
    </location>
</feature>